<dbReference type="OrthoDB" id="441129at2759"/>
<dbReference type="Proteomes" id="UP000324800">
    <property type="component" value="Unassembled WGS sequence"/>
</dbReference>
<dbReference type="PANTHER" id="PTHR14845:SF0">
    <property type="entry name" value="DUF4515 DOMAIN-CONTAINING PROTEIN"/>
    <property type="match status" value="1"/>
</dbReference>
<gene>
    <name evidence="3" type="ORF">EZS28_013413</name>
</gene>
<feature type="region of interest" description="Disordered" evidence="2">
    <location>
        <begin position="438"/>
        <end position="471"/>
    </location>
</feature>
<feature type="compositionally biased region" description="Basic and acidic residues" evidence="2">
    <location>
        <begin position="410"/>
        <end position="419"/>
    </location>
</feature>
<proteinExistence type="predicted"/>
<dbReference type="PANTHER" id="PTHR14845">
    <property type="entry name" value="COILED-COIL DOMAIN-CONTAINING 166"/>
    <property type="match status" value="1"/>
</dbReference>
<protein>
    <submittedName>
        <fullName evidence="3">Uncharacterized protein</fullName>
    </submittedName>
</protein>
<sequence length="562" mass="65758">MITLLVRVDQFMDEENLSRSPSRFSRSPSRQLVSLIEEPIEEEPVDVIGDQLRKRIAQLEQDVKNLDLENDRKTQDKKEMADYLGVRIRQMEVRVDELEKNLNKKERYLSLMPVIDRQSYNKQIIELLEEIDDYDQELRQGRKQLRKIDHYSSENTILSRNVESVREQLFTERQKYENELEHLKMKCEDHEQELAANIKKEMQQIRENATKTARKNLRQVSHDLIADTATQKLRLQKLNQQCRELGIKNKDMRDKISEINRSLDIVNQQTKMYQESKKKNEKEIERQQQQTTNLRMQYEGLSDETLRDRRALAHKAELEADIARSEADTLRRLLKRKIVELSQLRNISQMILNQRSDAEHFLIEALAYARENIKEEEMAKHVEEMEALRLTVADNNNNNITKSRTSTANKDIKGDKDNKNIITQSSSQNALTISQVNETTIQKDEDKSKTKGIQDRAQTRGSNNTFISTSQNSIMPTQSNTISHSPNQTLVEADNGQSLTGGFIKHKPGQTYFNDEKSLDIFKSQTRELGNVEFEKLSWRQKEHVLRLLYSKINTAEPEDNE</sequence>
<reference evidence="3 4" key="1">
    <citation type="submission" date="2019-03" db="EMBL/GenBank/DDBJ databases">
        <title>Single cell metagenomics reveals metabolic interactions within the superorganism composed of flagellate Streblomastix strix and complex community of Bacteroidetes bacteria on its surface.</title>
        <authorList>
            <person name="Treitli S.C."/>
            <person name="Kolisko M."/>
            <person name="Husnik F."/>
            <person name="Keeling P."/>
            <person name="Hampl V."/>
        </authorList>
    </citation>
    <scope>NUCLEOTIDE SEQUENCE [LARGE SCALE GENOMIC DNA]</scope>
    <source>
        <strain evidence="3">ST1C</strain>
    </source>
</reference>
<feature type="compositionally biased region" description="Polar residues" evidence="2">
    <location>
        <begin position="459"/>
        <end position="471"/>
    </location>
</feature>
<dbReference type="EMBL" id="SNRW01003010">
    <property type="protein sequence ID" value="KAA6391063.1"/>
    <property type="molecule type" value="Genomic_DNA"/>
</dbReference>
<comment type="caution">
    <text evidence="3">The sequence shown here is derived from an EMBL/GenBank/DDBJ whole genome shotgun (WGS) entry which is preliminary data.</text>
</comment>
<organism evidence="3 4">
    <name type="scientific">Streblomastix strix</name>
    <dbReference type="NCBI Taxonomy" id="222440"/>
    <lineage>
        <taxon>Eukaryota</taxon>
        <taxon>Metamonada</taxon>
        <taxon>Preaxostyla</taxon>
        <taxon>Oxymonadida</taxon>
        <taxon>Streblomastigidae</taxon>
        <taxon>Streblomastix</taxon>
    </lineage>
</organism>
<evidence type="ECO:0000313" key="4">
    <source>
        <dbReference type="Proteomes" id="UP000324800"/>
    </source>
</evidence>
<feature type="coiled-coil region" evidence="1">
    <location>
        <begin position="49"/>
        <end position="333"/>
    </location>
</feature>
<evidence type="ECO:0000313" key="3">
    <source>
        <dbReference type="EMBL" id="KAA6391063.1"/>
    </source>
</evidence>
<name>A0A5J4W8V3_9EUKA</name>
<feature type="compositionally biased region" description="Polar residues" evidence="2">
    <location>
        <begin position="399"/>
        <end position="408"/>
    </location>
</feature>
<feature type="compositionally biased region" description="Basic and acidic residues" evidence="2">
    <location>
        <begin position="441"/>
        <end position="458"/>
    </location>
</feature>
<evidence type="ECO:0000256" key="1">
    <source>
        <dbReference type="SAM" id="Coils"/>
    </source>
</evidence>
<feature type="region of interest" description="Disordered" evidence="2">
    <location>
        <begin position="399"/>
        <end position="420"/>
    </location>
</feature>
<accession>A0A5J4W8V3</accession>
<dbReference type="AlphaFoldDB" id="A0A5J4W8V3"/>
<keyword evidence="1" id="KW-0175">Coiled coil</keyword>
<evidence type="ECO:0000256" key="2">
    <source>
        <dbReference type="SAM" id="MobiDB-lite"/>
    </source>
</evidence>